<protein>
    <recommendedName>
        <fullName evidence="3">Virion structural protein</fullName>
    </recommendedName>
</protein>
<proteinExistence type="predicted"/>
<dbReference type="Pfam" id="PF25614">
    <property type="entry name" value="PhiKZ_VTX"/>
    <property type="match status" value="1"/>
</dbReference>
<sequence length="311" mass="35516">MFSLPYQTTVCGIYPKYQQVIAAARRAEIDLPFPLVETPGGNQLMNSAFVTPREEHEAIPNFTQIINVGEPNKPRLLIDSRQYMKFDARSQKYSLIAQNDWQFQCVRLALNNRLLSGDEAFFNRLSDLPAKVFHRWVSGVLVTRYNLPIESQMALFVITAYYYYAMSTPELRQPGEEREKFAPIISRCTSVPPEFVLDVAATMGKLENASDLIHEMSVNSRQQRTAVLKFGDLFALISTSWFGVNSRENVGVALEHLPTFIALLYMAIAERSYRKTVITQRVESLARGNELKVFTDLVFKAVSEQFTRLHQ</sequence>
<dbReference type="EMBL" id="MN103543">
    <property type="protein sequence ID" value="QEM41738.1"/>
    <property type="molecule type" value="Genomic_DNA"/>
</dbReference>
<dbReference type="KEGG" id="vg:77936759"/>
<evidence type="ECO:0008006" key="3">
    <source>
        <dbReference type="Google" id="ProtNLM"/>
    </source>
</evidence>
<evidence type="ECO:0000313" key="2">
    <source>
        <dbReference type="Proteomes" id="UP000322144"/>
    </source>
</evidence>
<keyword evidence="2" id="KW-1185">Reference proteome</keyword>
<organism evidence="1 2">
    <name type="scientific">Pseudomonas phage vB_PaeM_PS119XW</name>
    <dbReference type="NCBI Taxonomy" id="2601632"/>
    <lineage>
        <taxon>Viruses</taxon>
        <taxon>Duplodnaviria</taxon>
        <taxon>Heunggongvirae</taxon>
        <taxon>Uroviricota</taxon>
        <taxon>Caudoviricetes</taxon>
        <taxon>Chimalliviridae</taxon>
        <taxon>Pawinskivirus</taxon>
        <taxon>Pawinskivirus PS119XW</taxon>
    </lineage>
</organism>
<name>A0A5C1K6I6_9CAUD</name>
<dbReference type="GeneID" id="77936759"/>
<evidence type="ECO:0000313" key="1">
    <source>
        <dbReference type="EMBL" id="QEM41738.1"/>
    </source>
</evidence>
<dbReference type="RefSeq" id="YP_010660749.1">
    <property type="nucleotide sequence ID" value="NC_070882.1"/>
</dbReference>
<dbReference type="InterPro" id="IPR057921">
    <property type="entry name" value="PhiKZ_VTX"/>
</dbReference>
<reference evidence="1 2" key="1">
    <citation type="submission" date="2019-06" db="EMBL/GenBank/DDBJ databases">
        <title>A distant relative of Phikzvirus genus phages from a therapeutic phage collection.</title>
        <authorList>
            <person name="Hejnowicz M.S."/>
            <person name="Dabrowski K."/>
            <person name="Gawor J."/>
            <person name="Weber-Dabrowska B."/>
            <person name="Gromadka R."/>
            <person name="Lobocka M.B."/>
        </authorList>
    </citation>
    <scope>NUCLEOTIDE SEQUENCE [LARGE SCALE GENOMIC DNA]</scope>
</reference>
<accession>A0A5C1K6I6</accession>
<dbReference type="Proteomes" id="UP000322144">
    <property type="component" value="Segment"/>
</dbReference>